<keyword evidence="8 11" id="KW-0472">Membrane</keyword>
<evidence type="ECO:0000256" key="5">
    <source>
        <dbReference type="ARBA" id="ARBA00022725"/>
    </source>
</evidence>
<evidence type="ECO:0000259" key="12">
    <source>
        <dbReference type="PROSITE" id="PS50262"/>
    </source>
</evidence>
<dbReference type="Gene3D" id="1.20.1070.10">
    <property type="entry name" value="Rhodopsin 7-helix transmembrane proteins"/>
    <property type="match status" value="1"/>
</dbReference>
<keyword evidence="6 11" id="KW-1133">Transmembrane helix</keyword>
<evidence type="ECO:0000256" key="4">
    <source>
        <dbReference type="ARBA" id="ARBA00022692"/>
    </source>
</evidence>
<keyword evidence="7" id="KW-0297">G-protein coupled receptor</keyword>
<dbReference type="InterPro" id="IPR017452">
    <property type="entry name" value="GPCR_Rhodpsn_7TM"/>
</dbReference>
<keyword evidence="5" id="KW-0552">Olfaction</keyword>
<dbReference type="InterPro" id="IPR000725">
    <property type="entry name" value="Olfact_rcpt"/>
</dbReference>
<keyword evidence="10" id="KW-0807">Transducer</keyword>
<keyword evidence="3" id="KW-0716">Sensory transduction</keyword>
<evidence type="ECO:0000256" key="10">
    <source>
        <dbReference type="ARBA" id="ARBA00023224"/>
    </source>
</evidence>
<evidence type="ECO:0000313" key="13">
    <source>
        <dbReference type="Ensembl" id="ENSNGAP00000022812.1"/>
    </source>
</evidence>
<dbReference type="Pfam" id="PF13853">
    <property type="entry name" value="7tm_4"/>
    <property type="match status" value="1"/>
</dbReference>
<dbReference type="PROSITE" id="PS50262">
    <property type="entry name" value="G_PROTEIN_RECEP_F1_2"/>
    <property type="match status" value="1"/>
</dbReference>
<reference evidence="13" key="2">
    <citation type="submission" date="2025-09" db="UniProtKB">
        <authorList>
            <consortium name="Ensembl"/>
        </authorList>
    </citation>
    <scope>IDENTIFICATION</scope>
</reference>
<dbReference type="GeneTree" id="ENSGT01120000271834"/>
<evidence type="ECO:0000256" key="9">
    <source>
        <dbReference type="ARBA" id="ARBA00023170"/>
    </source>
</evidence>
<keyword evidence="2" id="KW-1003">Cell membrane</keyword>
<accession>A0A8C6RTP5</accession>
<evidence type="ECO:0000313" key="14">
    <source>
        <dbReference type="Proteomes" id="UP000694381"/>
    </source>
</evidence>
<keyword evidence="14" id="KW-1185">Reference proteome</keyword>
<dbReference type="GO" id="GO:0004984">
    <property type="term" value="F:olfactory receptor activity"/>
    <property type="evidence" value="ECO:0007669"/>
    <property type="project" value="InterPro"/>
</dbReference>
<evidence type="ECO:0000256" key="3">
    <source>
        <dbReference type="ARBA" id="ARBA00022606"/>
    </source>
</evidence>
<name>A0A8C6RTP5_NANGA</name>
<evidence type="ECO:0000256" key="1">
    <source>
        <dbReference type="ARBA" id="ARBA00004651"/>
    </source>
</evidence>
<evidence type="ECO:0000256" key="2">
    <source>
        <dbReference type="ARBA" id="ARBA00022475"/>
    </source>
</evidence>
<organism evidence="13 14">
    <name type="scientific">Nannospalax galili</name>
    <name type="common">Northern Israeli blind subterranean mole rat</name>
    <name type="synonym">Spalax galili</name>
    <dbReference type="NCBI Taxonomy" id="1026970"/>
    <lineage>
        <taxon>Eukaryota</taxon>
        <taxon>Metazoa</taxon>
        <taxon>Chordata</taxon>
        <taxon>Craniata</taxon>
        <taxon>Vertebrata</taxon>
        <taxon>Euteleostomi</taxon>
        <taxon>Mammalia</taxon>
        <taxon>Eutheria</taxon>
        <taxon>Euarchontoglires</taxon>
        <taxon>Glires</taxon>
        <taxon>Rodentia</taxon>
        <taxon>Myomorpha</taxon>
        <taxon>Muroidea</taxon>
        <taxon>Spalacidae</taxon>
        <taxon>Spalacinae</taxon>
        <taxon>Nannospalax</taxon>
    </lineage>
</organism>
<evidence type="ECO:0000256" key="11">
    <source>
        <dbReference type="SAM" id="Phobius"/>
    </source>
</evidence>
<protein>
    <recommendedName>
        <fullName evidence="12">G-protein coupled receptors family 1 profile domain-containing protein</fullName>
    </recommendedName>
</protein>
<evidence type="ECO:0000256" key="8">
    <source>
        <dbReference type="ARBA" id="ARBA00023136"/>
    </source>
</evidence>
<sequence length="264" mass="29827">MTEENHTMINEFIFTGFTDHPKMKSLLFVVFFTIYLITMMGNLALVDSCCACAITPKMLEYFFSEDRIISLYECMAQFCFLCTIETADCFLLAAMAYDCYVAICSPLRYHTMMSKKLCLQMTTGAYIAGNLNSMIHLGPLFRLTFCVSNGINHIYCAILPLYRLSSVDPYVNELVLFVFSDALEVFTIGSVIVSYMYIVLTISKMKSKEGRSKAFPTCISLFSEGDKGTPAGILFTTVLPVLNRFIYSLRNTAVITILRKILKK</sequence>
<keyword evidence="4 11" id="KW-0812">Transmembrane</keyword>
<evidence type="ECO:0000256" key="6">
    <source>
        <dbReference type="ARBA" id="ARBA00022989"/>
    </source>
</evidence>
<dbReference type="PANTHER" id="PTHR48018">
    <property type="entry name" value="OLFACTORY RECEPTOR"/>
    <property type="match status" value="1"/>
</dbReference>
<evidence type="ECO:0000256" key="7">
    <source>
        <dbReference type="ARBA" id="ARBA00023040"/>
    </source>
</evidence>
<feature type="domain" description="G-protein coupled receptors family 1 profile" evidence="12">
    <location>
        <begin position="9"/>
        <end position="264"/>
    </location>
</feature>
<dbReference type="SUPFAM" id="SSF81321">
    <property type="entry name" value="Family A G protein-coupled receptor-like"/>
    <property type="match status" value="1"/>
</dbReference>
<reference evidence="13" key="1">
    <citation type="submission" date="2025-08" db="UniProtKB">
        <authorList>
            <consortium name="Ensembl"/>
        </authorList>
    </citation>
    <scope>IDENTIFICATION</scope>
</reference>
<dbReference type="GO" id="GO:0004930">
    <property type="term" value="F:G protein-coupled receptor activity"/>
    <property type="evidence" value="ECO:0007669"/>
    <property type="project" value="UniProtKB-KW"/>
</dbReference>
<dbReference type="AlphaFoldDB" id="A0A8C6RTP5"/>
<dbReference type="GO" id="GO:0005886">
    <property type="term" value="C:plasma membrane"/>
    <property type="evidence" value="ECO:0007669"/>
    <property type="project" value="UniProtKB-SubCell"/>
</dbReference>
<feature type="transmembrane region" description="Helical" evidence="11">
    <location>
        <begin position="174"/>
        <end position="198"/>
    </location>
</feature>
<dbReference type="Ensembl" id="ENSNGAT00000028501.1">
    <property type="protein sequence ID" value="ENSNGAP00000022812.1"/>
    <property type="gene ID" value="ENSNGAG00000021564.1"/>
</dbReference>
<dbReference type="PRINTS" id="PR00245">
    <property type="entry name" value="OLFACTORYR"/>
</dbReference>
<comment type="subcellular location">
    <subcellularLocation>
        <location evidence="1">Cell membrane</location>
        <topology evidence="1">Multi-pass membrane protein</topology>
    </subcellularLocation>
</comment>
<feature type="transmembrane region" description="Helical" evidence="11">
    <location>
        <begin position="26"/>
        <end position="54"/>
    </location>
</feature>
<keyword evidence="9" id="KW-0675">Receptor</keyword>
<feature type="transmembrane region" description="Helical" evidence="11">
    <location>
        <begin position="140"/>
        <end position="162"/>
    </location>
</feature>
<proteinExistence type="predicted"/>
<dbReference type="Proteomes" id="UP000694381">
    <property type="component" value="Unassembled WGS sequence"/>
</dbReference>